<dbReference type="Gene3D" id="3.90.70.10">
    <property type="entry name" value="Cysteine proteinases"/>
    <property type="match status" value="1"/>
</dbReference>
<keyword evidence="3" id="KW-0378">Hydrolase</keyword>
<evidence type="ECO:0000313" key="6">
    <source>
        <dbReference type="EMBL" id="CAF0802298.1"/>
    </source>
</evidence>
<dbReference type="PANTHER" id="PTHR24006:SF943">
    <property type="entry name" value="UBIQUITIN CARBOXYL-TERMINAL HYDROLASE PUF"/>
    <property type="match status" value="1"/>
</dbReference>
<dbReference type="InterPro" id="IPR009060">
    <property type="entry name" value="UBA-like_sf"/>
</dbReference>
<keyword evidence="1" id="KW-0645">Protease</keyword>
<dbReference type="SUPFAM" id="SSF54001">
    <property type="entry name" value="Cysteine proteinases"/>
    <property type="match status" value="1"/>
</dbReference>
<dbReference type="FunFam" id="3.90.70.10:FF:000022">
    <property type="entry name" value="Ubiquitin carboxyl-terminal hydrolase 24"/>
    <property type="match status" value="1"/>
</dbReference>
<accession>A0A813T1V0</accession>
<evidence type="ECO:0000256" key="1">
    <source>
        <dbReference type="ARBA" id="ARBA00022670"/>
    </source>
</evidence>
<feature type="domain" description="USP" evidence="5">
    <location>
        <begin position="1435"/>
        <end position="1782"/>
    </location>
</feature>
<evidence type="ECO:0000259" key="5">
    <source>
        <dbReference type="PROSITE" id="PS50235"/>
    </source>
</evidence>
<feature type="domain" description="UBA" evidence="4">
    <location>
        <begin position="29"/>
        <end position="69"/>
    </location>
</feature>
<dbReference type="Gene3D" id="1.10.8.10">
    <property type="entry name" value="DNA helicase RuvA subunit, C-terminal domain"/>
    <property type="match status" value="1"/>
</dbReference>
<dbReference type="Pfam" id="PF00443">
    <property type="entry name" value="UCH"/>
    <property type="match status" value="1"/>
</dbReference>
<comment type="caution">
    <text evidence="6">The sequence shown here is derived from an EMBL/GenBank/DDBJ whole genome shotgun (WGS) entry which is preliminary data.</text>
</comment>
<dbReference type="SUPFAM" id="SSF46934">
    <property type="entry name" value="UBA-like"/>
    <property type="match status" value="1"/>
</dbReference>
<name>A0A813T1V0_9BILA</name>
<dbReference type="EMBL" id="CAJNOC010000781">
    <property type="protein sequence ID" value="CAF0802298.1"/>
    <property type="molecule type" value="Genomic_DNA"/>
</dbReference>
<reference evidence="6" key="1">
    <citation type="submission" date="2021-02" db="EMBL/GenBank/DDBJ databases">
        <authorList>
            <person name="Nowell W R."/>
        </authorList>
    </citation>
    <scope>NUCLEOTIDE SEQUENCE</scope>
    <source>
        <strain evidence="6">Ploen Becks lab</strain>
    </source>
</reference>
<dbReference type="PROSITE" id="PS50235">
    <property type="entry name" value="USP_3"/>
    <property type="match status" value="1"/>
</dbReference>
<evidence type="ECO:0008006" key="8">
    <source>
        <dbReference type="Google" id="ProtNLM"/>
    </source>
</evidence>
<evidence type="ECO:0000259" key="4">
    <source>
        <dbReference type="PROSITE" id="PS50030"/>
    </source>
</evidence>
<keyword evidence="7" id="KW-1185">Reference proteome</keyword>
<dbReference type="Proteomes" id="UP000663879">
    <property type="component" value="Unassembled WGS sequence"/>
</dbReference>
<dbReference type="GO" id="GO:0004843">
    <property type="term" value="F:cysteine-type deubiquitinase activity"/>
    <property type="evidence" value="ECO:0007669"/>
    <property type="project" value="InterPro"/>
</dbReference>
<dbReference type="PROSITE" id="PS50030">
    <property type="entry name" value="UBA"/>
    <property type="match status" value="1"/>
</dbReference>
<dbReference type="InterPro" id="IPR050164">
    <property type="entry name" value="Peptidase_C19"/>
</dbReference>
<dbReference type="PROSITE" id="PS00972">
    <property type="entry name" value="USP_1"/>
    <property type="match status" value="1"/>
</dbReference>
<dbReference type="GO" id="GO:0005634">
    <property type="term" value="C:nucleus"/>
    <property type="evidence" value="ECO:0007669"/>
    <property type="project" value="TreeGrafter"/>
</dbReference>
<dbReference type="InterPro" id="IPR028889">
    <property type="entry name" value="USP"/>
</dbReference>
<dbReference type="InterPro" id="IPR015940">
    <property type="entry name" value="UBA"/>
</dbReference>
<dbReference type="Pfam" id="PF00627">
    <property type="entry name" value="UBA"/>
    <property type="match status" value="1"/>
</dbReference>
<dbReference type="GO" id="GO:0005829">
    <property type="term" value="C:cytosol"/>
    <property type="evidence" value="ECO:0007669"/>
    <property type="project" value="TreeGrafter"/>
</dbReference>
<protein>
    <recommendedName>
        <fullName evidence="8">Ubiquitinyl hydrolase 1</fullName>
    </recommendedName>
</protein>
<dbReference type="SMART" id="SM00165">
    <property type="entry name" value="UBA"/>
    <property type="match status" value="1"/>
</dbReference>
<dbReference type="Pfam" id="PF25010">
    <property type="entry name" value="ARM_UBP24_USP9X-Y"/>
    <property type="match status" value="1"/>
</dbReference>
<organism evidence="6 7">
    <name type="scientific">Brachionus calyciflorus</name>
    <dbReference type="NCBI Taxonomy" id="104777"/>
    <lineage>
        <taxon>Eukaryota</taxon>
        <taxon>Metazoa</taxon>
        <taxon>Spiralia</taxon>
        <taxon>Gnathifera</taxon>
        <taxon>Rotifera</taxon>
        <taxon>Eurotatoria</taxon>
        <taxon>Monogononta</taxon>
        <taxon>Pseudotrocha</taxon>
        <taxon>Ploima</taxon>
        <taxon>Brachionidae</taxon>
        <taxon>Brachionus</taxon>
    </lineage>
</organism>
<dbReference type="InterPro" id="IPR038765">
    <property type="entry name" value="Papain-like_cys_pep_sf"/>
</dbReference>
<dbReference type="PANTHER" id="PTHR24006">
    <property type="entry name" value="UBIQUITIN CARBOXYL-TERMINAL HYDROLASE"/>
    <property type="match status" value="1"/>
</dbReference>
<evidence type="ECO:0000256" key="3">
    <source>
        <dbReference type="ARBA" id="ARBA00022801"/>
    </source>
</evidence>
<proteinExistence type="predicted"/>
<sequence>MDHSENIYNESYFNLPSLTDFSDTNKSDPHDENVQLLKSMGFLDESEIRQALEISKNDLNEALSILTSERALVPTSLPVPSNNLDTSKTSELEMDLSEQNFDQTKFPFECLLTLESSIFSDTWSISYKKNEWLDRLLKSSIYLTQTNQFENDDFHHYNRFVTRGLPECFKKLLDSIAVNKWNEEIQQGVYQMTIMCIELIATKLKSTNNNHDNLDIFMQILGLIFNRENVFLKKNSLRLPNEEIDMKFTKLNETRNGWLIDFINLFGNQNGFDVLFKLLETSDLNLTNLFLKPISVCIEYLNVDFIKSKLEEQFKRLIELISSLETGEHFKDKNAAKVFDLLETMKRLSAFIWPDDVNNFNLLHLKIVLSMLKYSHFNSKMNSLKEICKLIENSKTSLKEVEIISEVDLSEWLVNEKVLSLAIEGNIDQAQYCDKIKIIVEFIGDRISQDEIKTLWSMQFNKSMSLIDNLYSLISIASTKFNEEQFDYLIEQIKLTWSDETFKSHDKLLLLFRMIGQDSKIYKTYSKILETLWILKDENIHQPLLIQQIYKEHLNVLSAGRLSRDQSKSLYLKKCLEQIKIEQGLTLKSIYSLKHSFEILLTYKNKSWTSSKNLKDILSEIVVPEIKSICQSLLNYNSNRNESILNTFKHSEIIDLHLNLIKFILKEGNLYLKLVRAQELWDCLVGEDLLNSEKCFEWFIECILDINESTRTEILKGKILNLDAAKLTLKSYELYKLYFLYYNQSESKINIISDSTKFLVEDADLDLVYLWNIILSNSSNEIVDLSIKFLIDLSYSSLSMGLKRDIHNLNLKFIQNVFSRLKENQTDELVCENLLKCLEEFILVVNSKENNSSSSSGASICHFNSIKIDKFNLRVKVIENGSELEIKNLFSNDLLIDLRSKLSKILSNSTSNFQIFYHDMRVLPQSNDHKSLQVLEIDGTNHVVCKIIPSTPVKSNEFFTSSTNSATPTSTSSLFSNRLTISSTLSDPKKHLPSSIISSNPESYEIFDKLLNHKSTSIANRVRNILNLLPTNPKLTDSFDSIVILNNTSSSSSLLDSTQQLKSYFNLNENSLHKILYNLETLSIRLKNHELFKQSFLKLNGLQVLIDLLNSLLNLSDPLEEELDNILINLIDYVLIDEEKPEPDVKKILLTFNQDLIEILFKIFIKKSLDFKFNTKLSIKSINLIYNLVCTNSDQISELIDSNLFRVNTLNVLIGSKSMIIRQNLADFFLKLANLNDSIKFKLINLVLKNTRLPIWINSTKYIRLSARDLIQQSSEYFNLLSSLLENLSPKILSLDKDNDLNSQKMLSNQINWFRMFNLTINSSIDQILLRGHFKLTKSILTNCSMEIKNSHGEQLIELLFKSFLFSAFFNSNSEILEDETLRLGYDILVELARENKANLDKITQYLIEFNKENKLTEWNYTQLVNLKSPRQKYIGLKNGGATCYMNSVLQQLFMIPGISDYIHMIGKSIKSDLDKDLFYELENVFMHLKKSNQEFFMPDKFWSKFRMWNSHDSINVREQQDAFDFFISLTDQIDEYLQKESIKKEPIFKTIFEGMYSNQFICQDCEHSYDRQESFLALNLSVKTFSNLEQSMSQFVKDELLTGDNSYFCEKCNLKRSAIKRTCLKKLPKYLCIQLKRFDYDWESNRSLKFDDHFEFPLSLNVKPYTFDYLNSLQSQNNTEYELSGIIVHSGQANAGHYYSFIKDLFTENPFDSFDEEFPNEDDSKWFKFNDTQVEEINFNDQFLIEECFGGNFTKSDWSSSNLPEERTRYWNAYMLFYKHKSYDPREILEKNTCALKEDHKEKIQFRDSISELSDLVEKCDNRVVGDDNRLENEIRIENLNLLKQNLILNQTYFNFVFNLCEKCLANKPYETIQITFNFLFLIYFKVNSKLRESISLAKWLSLFDTKKNQIYEAILYFFEKYKDLGIVKNYILDNPVEDVRIFMVNLIHLCLTRLDIENYYEKLNFVLVDLIELIKGFILTINLNEIFKIIFNYTNLSSKHFEHVCQNEVLVNRIVSLLTESNPLQLKDYPILFEMFSSFILKSNVLENEKNESIENFGALTNIIKKNLFNPESTVLLKQIVNAFENINLNHLKQTTQLIEKCCSINEKFNYGIIKQILLNINNSNFFQYDIKQVIQLLQNIILIDDDLQLKRLKLCLEGDNGIGLLALIRTNQNTDAKKSYNCVKLIVNLANQSSICKEYLLKIGSDWEWSVNWLKSKMSENTFEPTNLNLTINSNNLMSNIKSNESTGTKTFHRTKSAQATLDCAMDLLNSNSLDI</sequence>
<dbReference type="InterPro" id="IPR018200">
    <property type="entry name" value="USP_CS"/>
</dbReference>
<dbReference type="OrthoDB" id="289038at2759"/>
<dbReference type="GO" id="GO:0016579">
    <property type="term" value="P:protein deubiquitination"/>
    <property type="evidence" value="ECO:0007669"/>
    <property type="project" value="InterPro"/>
</dbReference>
<dbReference type="PROSITE" id="PS00973">
    <property type="entry name" value="USP_2"/>
    <property type="match status" value="1"/>
</dbReference>
<dbReference type="InterPro" id="IPR056850">
    <property type="entry name" value="ARM_UBP34_24_USP9X_Y"/>
</dbReference>
<evidence type="ECO:0000313" key="7">
    <source>
        <dbReference type="Proteomes" id="UP000663879"/>
    </source>
</evidence>
<keyword evidence="2" id="KW-0833">Ubl conjugation pathway</keyword>
<dbReference type="GO" id="GO:0006508">
    <property type="term" value="P:proteolysis"/>
    <property type="evidence" value="ECO:0007669"/>
    <property type="project" value="UniProtKB-KW"/>
</dbReference>
<dbReference type="InterPro" id="IPR001394">
    <property type="entry name" value="Peptidase_C19_UCH"/>
</dbReference>
<gene>
    <name evidence="6" type="ORF">OXX778_LOCUS6533</name>
</gene>
<evidence type="ECO:0000256" key="2">
    <source>
        <dbReference type="ARBA" id="ARBA00022786"/>
    </source>
</evidence>